<dbReference type="InterPro" id="IPR000276">
    <property type="entry name" value="GPCR_Rhodpsn"/>
</dbReference>
<feature type="transmembrane region" description="Helical" evidence="11">
    <location>
        <begin position="462"/>
        <end position="481"/>
    </location>
</feature>
<evidence type="ECO:0000256" key="9">
    <source>
        <dbReference type="RuleBase" id="RU000688"/>
    </source>
</evidence>
<feature type="transmembrane region" description="Helical" evidence="11">
    <location>
        <begin position="103"/>
        <end position="121"/>
    </location>
</feature>
<keyword evidence="5 9" id="KW-0297">G-protein coupled receptor</keyword>
<keyword evidence="8 9" id="KW-0807">Transducer</keyword>
<comment type="caution">
    <text evidence="13">The sequence shown here is derived from an EMBL/GenBank/DDBJ whole genome shotgun (WGS) entry which is preliminary data.</text>
</comment>
<dbReference type="CDD" id="cd00637">
    <property type="entry name" value="7tm_classA_rhodopsin-like"/>
    <property type="match status" value="1"/>
</dbReference>
<comment type="similarity">
    <text evidence="9">Belongs to the G-protein coupled receptor 1 family.</text>
</comment>
<dbReference type="EMBL" id="JBJQND010000001">
    <property type="protein sequence ID" value="KAL3892215.1"/>
    <property type="molecule type" value="Genomic_DNA"/>
</dbReference>
<dbReference type="PROSITE" id="PS50262">
    <property type="entry name" value="G_PROTEIN_RECEP_F1_2"/>
    <property type="match status" value="1"/>
</dbReference>
<evidence type="ECO:0000256" key="1">
    <source>
        <dbReference type="ARBA" id="ARBA00004651"/>
    </source>
</evidence>
<evidence type="ECO:0000256" key="5">
    <source>
        <dbReference type="ARBA" id="ARBA00023040"/>
    </source>
</evidence>
<name>A0ABD3Y162_SINWO</name>
<dbReference type="PANTHER" id="PTHR24230:SF158">
    <property type="entry name" value="G-PROTEIN COUPLED RECEPTORS FAMILY 1 PROFILE DOMAIN-CONTAINING PROTEIN"/>
    <property type="match status" value="1"/>
</dbReference>
<evidence type="ECO:0000256" key="2">
    <source>
        <dbReference type="ARBA" id="ARBA00022475"/>
    </source>
</evidence>
<keyword evidence="2" id="KW-1003">Cell membrane</keyword>
<evidence type="ECO:0000259" key="12">
    <source>
        <dbReference type="PROSITE" id="PS50262"/>
    </source>
</evidence>
<dbReference type="PRINTS" id="PR00237">
    <property type="entry name" value="GPCRRHODOPSN"/>
</dbReference>
<gene>
    <name evidence="13" type="ORF">ACJMK2_004445</name>
</gene>
<keyword evidence="4 11" id="KW-1133">Transmembrane helix</keyword>
<dbReference type="GO" id="GO:0005886">
    <property type="term" value="C:plasma membrane"/>
    <property type="evidence" value="ECO:0007669"/>
    <property type="project" value="UniProtKB-SubCell"/>
</dbReference>
<evidence type="ECO:0000256" key="10">
    <source>
        <dbReference type="SAM" id="MobiDB-lite"/>
    </source>
</evidence>
<dbReference type="AlphaFoldDB" id="A0ABD3Y162"/>
<sequence length="503" mass="57491">MDDLNISKEYYDKVMEHKNKEELEHLIPAFVMVTLFMSAGLPGNLFVIIVYYRKMRRTTSRYFIIVLAALDLINCAFTMPAEMALLSNFYTFDLPWLCKLSRFITYSTHNSSAIILFGIAVDRFRKICQATKRSFTMKHIKIFLTGSIIFATICSIPSTVLYGTNTITLPVFLKELNITIYGKTCLVADKYWGSTLVSAFNAYLFCCMSIIFVVISIVYIIIGKEIFIRKDFRSFRKRAYFPDSKSSNIYHSENDIFSTSYNSEAKLDEASSVSQWSLRKHVLIKLETSTRNIVNSAIPNAKGEGKLMTSTMASSCSEQRPSGTCFDGEPSSQTKNIDVIPSISELAMYDKSQSQSKALDCNGKSNSLVTTNKKSQQSNPNIPLKTLSLRNTSKGTNFDSQKTKAEGRDNRISVRKTTCMLFLVTLFYIISFLPFMVIATIRNIKPDIYDRMSFVESSIYNLFLRSYFLNNVINPILYGFLNKQFRKRSIQLFRDVFDCLRGW</sequence>
<dbReference type="EMBL" id="JBJQND010000001">
    <property type="protein sequence ID" value="KAL3892214.1"/>
    <property type="molecule type" value="Genomic_DNA"/>
</dbReference>
<feature type="compositionally biased region" description="Polar residues" evidence="10">
    <location>
        <begin position="357"/>
        <end position="381"/>
    </location>
</feature>
<keyword evidence="6 11" id="KW-0472">Membrane</keyword>
<evidence type="ECO:0000313" key="14">
    <source>
        <dbReference type="Proteomes" id="UP001634394"/>
    </source>
</evidence>
<dbReference type="SUPFAM" id="SSF81321">
    <property type="entry name" value="Family A G protein-coupled receptor-like"/>
    <property type="match status" value="1"/>
</dbReference>
<organism evidence="13 14">
    <name type="scientific">Sinanodonta woodiana</name>
    <name type="common">Chinese pond mussel</name>
    <name type="synonym">Anodonta woodiana</name>
    <dbReference type="NCBI Taxonomy" id="1069815"/>
    <lineage>
        <taxon>Eukaryota</taxon>
        <taxon>Metazoa</taxon>
        <taxon>Spiralia</taxon>
        <taxon>Lophotrochozoa</taxon>
        <taxon>Mollusca</taxon>
        <taxon>Bivalvia</taxon>
        <taxon>Autobranchia</taxon>
        <taxon>Heteroconchia</taxon>
        <taxon>Palaeoheterodonta</taxon>
        <taxon>Unionida</taxon>
        <taxon>Unionoidea</taxon>
        <taxon>Unionidae</taxon>
        <taxon>Unioninae</taxon>
        <taxon>Sinanodonta</taxon>
    </lineage>
</organism>
<feature type="domain" description="G-protein coupled receptors family 1 profile" evidence="12">
    <location>
        <begin position="43"/>
        <end position="478"/>
    </location>
</feature>
<evidence type="ECO:0000256" key="7">
    <source>
        <dbReference type="ARBA" id="ARBA00023170"/>
    </source>
</evidence>
<dbReference type="PANTHER" id="PTHR24230">
    <property type="entry name" value="G-PROTEIN COUPLED RECEPTOR"/>
    <property type="match status" value="1"/>
</dbReference>
<comment type="subcellular location">
    <subcellularLocation>
        <location evidence="1">Cell membrane</location>
        <topology evidence="1">Multi-pass membrane protein</topology>
    </subcellularLocation>
</comment>
<feature type="region of interest" description="Disordered" evidence="10">
    <location>
        <begin position="357"/>
        <end position="404"/>
    </location>
</feature>
<keyword evidence="14" id="KW-1185">Reference proteome</keyword>
<feature type="compositionally biased region" description="Polar residues" evidence="10">
    <location>
        <begin position="388"/>
        <end position="400"/>
    </location>
</feature>
<evidence type="ECO:0000256" key="11">
    <source>
        <dbReference type="SAM" id="Phobius"/>
    </source>
</evidence>
<feature type="transmembrane region" description="Helical" evidence="11">
    <location>
        <begin position="26"/>
        <end position="50"/>
    </location>
</feature>
<dbReference type="InterPro" id="IPR017452">
    <property type="entry name" value="GPCR_Rhodpsn_7TM"/>
</dbReference>
<dbReference type="GO" id="GO:0004930">
    <property type="term" value="F:G protein-coupled receptor activity"/>
    <property type="evidence" value="ECO:0007669"/>
    <property type="project" value="UniProtKB-KW"/>
</dbReference>
<feature type="transmembrane region" description="Helical" evidence="11">
    <location>
        <begin position="420"/>
        <end position="442"/>
    </location>
</feature>
<evidence type="ECO:0000256" key="8">
    <source>
        <dbReference type="ARBA" id="ARBA00023224"/>
    </source>
</evidence>
<dbReference type="Gene3D" id="1.20.1070.10">
    <property type="entry name" value="Rhodopsin 7-helix transmembrane proteins"/>
    <property type="match status" value="2"/>
</dbReference>
<feature type="transmembrane region" description="Helical" evidence="11">
    <location>
        <begin position="142"/>
        <end position="163"/>
    </location>
</feature>
<dbReference type="Pfam" id="PF00001">
    <property type="entry name" value="7tm_1"/>
    <property type="match status" value="1"/>
</dbReference>
<evidence type="ECO:0000313" key="13">
    <source>
        <dbReference type="EMBL" id="KAL3892214.1"/>
    </source>
</evidence>
<keyword evidence="3 9" id="KW-0812">Transmembrane</keyword>
<feature type="transmembrane region" description="Helical" evidence="11">
    <location>
        <begin position="62"/>
        <end position="83"/>
    </location>
</feature>
<keyword evidence="7 9" id="KW-0675">Receptor</keyword>
<feature type="transmembrane region" description="Helical" evidence="11">
    <location>
        <begin position="202"/>
        <end position="222"/>
    </location>
</feature>
<dbReference type="PROSITE" id="PS00237">
    <property type="entry name" value="G_PROTEIN_RECEP_F1_1"/>
    <property type="match status" value="1"/>
</dbReference>
<evidence type="ECO:0000256" key="4">
    <source>
        <dbReference type="ARBA" id="ARBA00022989"/>
    </source>
</evidence>
<dbReference type="Proteomes" id="UP001634394">
    <property type="component" value="Unassembled WGS sequence"/>
</dbReference>
<evidence type="ECO:0000256" key="6">
    <source>
        <dbReference type="ARBA" id="ARBA00023136"/>
    </source>
</evidence>
<accession>A0ABD3Y162</accession>
<reference evidence="13 14" key="1">
    <citation type="submission" date="2024-11" db="EMBL/GenBank/DDBJ databases">
        <title>Chromosome-level genome assembly of the freshwater bivalve Anodonta woodiana.</title>
        <authorList>
            <person name="Chen X."/>
        </authorList>
    </citation>
    <scope>NUCLEOTIDE SEQUENCE [LARGE SCALE GENOMIC DNA]</scope>
    <source>
        <strain evidence="13">MN2024</strain>
        <tissue evidence="13">Gills</tissue>
    </source>
</reference>
<proteinExistence type="inferred from homology"/>
<evidence type="ECO:0000256" key="3">
    <source>
        <dbReference type="ARBA" id="ARBA00022692"/>
    </source>
</evidence>
<protein>
    <recommendedName>
        <fullName evidence="12">G-protein coupled receptors family 1 profile domain-containing protein</fullName>
    </recommendedName>
</protein>